<name>A0A7Y6BWA7_9BACL</name>
<gene>
    <name evidence="1" type="ORF">HP552_13090</name>
</gene>
<evidence type="ECO:0000313" key="2">
    <source>
        <dbReference type="Proteomes" id="UP000526125"/>
    </source>
</evidence>
<dbReference type="Proteomes" id="UP000526125">
    <property type="component" value="Unassembled WGS sequence"/>
</dbReference>
<proteinExistence type="predicted"/>
<dbReference type="RefSeq" id="WP_175395889.1">
    <property type="nucleotide sequence ID" value="NZ_JABMCB010000178.1"/>
</dbReference>
<evidence type="ECO:0000313" key="1">
    <source>
        <dbReference type="EMBL" id="NUU76168.1"/>
    </source>
</evidence>
<dbReference type="EMBL" id="JABMCB010000178">
    <property type="protein sequence ID" value="NUU76168.1"/>
    <property type="molecule type" value="Genomic_DNA"/>
</dbReference>
<dbReference type="AlphaFoldDB" id="A0A7Y6BWA7"/>
<dbReference type="InterPro" id="IPR037208">
    <property type="entry name" value="Spo0E-like_sf"/>
</dbReference>
<keyword evidence="2" id="KW-1185">Reference proteome</keyword>
<dbReference type="Pfam" id="PF09388">
    <property type="entry name" value="SpoOE-like"/>
    <property type="match status" value="1"/>
</dbReference>
<comment type="caution">
    <text evidence="1">The sequence shown here is derived from an EMBL/GenBank/DDBJ whole genome shotgun (WGS) entry which is preliminary data.</text>
</comment>
<dbReference type="Gene3D" id="4.10.280.10">
    <property type="entry name" value="Helix-loop-helix DNA-binding domain"/>
    <property type="match status" value="1"/>
</dbReference>
<protein>
    <submittedName>
        <fullName evidence="1">Aspartyl-phosphate phosphatase Spo0E family protein</fullName>
    </submittedName>
</protein>
<reference evidence="1 2" key="1">
    <citation type="submission" date="2020-05" db="EMBL/GenBank/DDBJ databases">
        <title>Genome Sequencing of Type Strains.</title>
        <authorList>
            <person name="Lemaire J.F."/>
            <person name="Inderbitzin P."/>
            <person name="Gregorio O.A."/>
            <person name="Collins S.B."/>
            <person name="Wespe N."/>
            <person name="Knight-Connoni V."/>
        </authorList>
    </citation>
    <scope>NUCLEOTIDE SEQUENCE [LARGE SCALE GENOMIC DNA]</scope>
    <source>
        <strain evidence="1 2">LMG 21957</strain>
    </source>
</reference>
<accession>A0A7Y6BWA7</accession>
<dbReference type="InterPro" id="IPR018540">
    <property type="entry name" value="Spo0E-like"/>
</dbReference>
<dbReference type="GO" id="GO:0046983">
    <property type="term" value="F:protein dimerization activity"/>
    <property type="evidence" value="ECO:0007669"/>
    <property type="project" value="InterPro"/>
</dbReference>
<dbReference type="GO" id="GO:0043937">
    <property type="term" value="P:regulation of sporulation"/>
    <property type="evidence" value="ECO:0007669"/>
    <property type="project" value="InterPro"/>
</dbReference>
<sequence length="58" mass="7099">MKEVEWHKEHIELNRQELRRLVQNHGMQHHKVLLQSRILDELINNHYKMNAVSKCETL</sequence>
<dbReference type="SUPFAM" id="SSF140500">
    <property type="entry name" value="BAS1536-like"/>
    <property type="match status" value="1"/>
</dbReference>
<dbReference type="InterPro" id="IPR036638">
    <property type="entry name" value="HLH_DNA-bd_sf"/>
</dbReference>
<organism evidence="1 2">
    <name type="scientific">Paenibacillus xylanilyticus</name>
    <dbReference type="NCBI Taxonomy" id="248903"/>
    <lineage>
        <taxon>Bacteria</taxon>
        <taxon>Bacillati</taxon>
        <taxon>Bacillota</taxon>
        <taxon>Bacilli</taxon>
        <taxon>Bacillales</taxon>
        <taxon>Paenibacillaceae</taxon>
        <taxon>Paenibacillus</taxon>
    </lineage>
</organism>